<reference evidence="8" key="1">
    <citation type="journal article" date="2018" name="Nat. Microbiol.">
        <title>Leveraging single-cell genomics to expand the fungal tree of life.</title>
        <authorList>
            <person name="Ahrendt S.R."/>
            <person name="Quandt C.A."/>
            <person name="Ciobanu D."/>
            <person name="Clum A."/>
            <person name="Salamov A."/>
            <person name="Andreopoulos B."/>
            <person name="Cheng J.F."/>
            <person name="Woyke T."/>
            <person name="Pelin A."/>
            <person name="Henrissat B."/>
            <person name="Reynolds N.K."/>
            <person name="Benny G.L."/>
            <person name="Smith M.E."/>
            <person name="James T.Y."/>
            <person name="Grigoriev I.V."/>
        </authorList>
    </citation>
    <scope>NUCLEOTIDE SEQUENCE [LARGE SCALE GENOMIC DNA]</scope>
    <source>
        <strain evidence="8">RSA 468</strain>
    </source>
</reference>
<evidence type="ECO:0000256" key="2">
    <source>
        <dbReference type="ARBA" id="ARBA00022448"/>
    </source>
</evidence>
<feature type="transmembrane region" description="Helical" evidence="6">
    <location>
        <begin position="121"/>
        <end position="141"/>
    </location>
</feature>
<dbReference type="Proteomes" id="UP000268162">
    <property type="component" value="Unassembled WGS sequence"/>
</dbReference>
<keyword evidence="4 6" id="KW-1133">Transmembrane helix</keyword>
<evidence type="ECO:0000256" key="4">
    <source>
        <dbReference type="ARBA" id="ARBA00022989"/>
    </source>
</evidence>
<organism evidence="7 8">
    <name type="scientific">Dimargaris cristalligena</name>
    <dbReference type="NCBI Taxonomy" id="215637"/>
    <lineage>
        <taxon>Eukaryota</taxon>
        <taxon>Fungi</taxon>
        <taxon>Fungi incertae sedis</taxon>
        <taxon>Zoopagomycota</taxon>
        <taxon>Kickxellomycotina</taxon>
        <taxon>Dimargaritomycetes</taxon>
        <taxon>Dimargaritales</taxon>
        <taxon>Dimargaritaceae</taxon>
        <taxon>Dimargaris</taxon>
    </lineage>
</organism>
<dbReference type="Gene3D" id="1.20.1250.20">
    <property type="entry name" value="MFS general substrate transporter like domains"/>
    <property type="match status" value="1"/>
</dbReference>
<feature type="transmembrane region" description="Helical" evidence="6">
    <location>
        <begin position="199"/>
        <end position="219"/>
    </location>
</feature>
<dbReference type="SUPFAM" id="SSF103473">
    <property type="entry name" value="MFS general substrate transporter"/>
    <property type="match status" value="1"/>
</dbReference>
<proteinExistence type="predicted"/>
<protein>
    <submittedName>
        <fullName evidence="7">Major facilitator superfamily domain-containing protein</fullName>
    </submittedName>
</protein>
<dbReference type="AlphaFoldDB" id="A0A4Q0A4E2"/>
<feature type="transmembrane region" description="Helical" evidence="6">
    <location>
        <begin position="316"/>
        <end position="336"/>
    </location>
</feature>
<gene>
    <name evidence="7" type="ORF">BJ085DRAFT_9123</name>
</gene>
<evidence type="ECO:0000256" key="6">
    <source>
        <dbReference type="SAM" id="Phobius"/>
    </source>
</evidence>
<feature type="transmembrane region" description="Helical" evidence="6">
    <location>
        <begin position="352"/>
        <end position="370"/>
    </location>
</feature>
<evidence type="ECO:0000256" key="1">
    <source>
        <dbReference type="ARBA" id="ARBA00004141"/>
    </source>
</evidence>
<feature type="transmembrane region" description="Helical" evidence="6">
    <location>
        <begin position="49"/>
        <end position="70"/>
    </location>
</feature>
<dbReference type="Pfam" id="PF13347">
    <property type="entry name" value="MFS_2"/>
    <property type="match status" value="1"/>
</dbReference>
<feature type="transmembrane region" description="Helical" evidence="6">
    <location>
        <begin position="82"/>
        <end position="101"/>
    </location>
</feature>
<name>A0A4Q0A4E2_9FUNG</name>
<feature type="transmembrane region" description="Helical" evidence="6">
    <location>
        <begin position="532"/>
        <end position="551"/>
    </location>
</feature>
<dbReference type="GO" id="GO:0005886">
    <property type="term" value="C:plasma membrane"/>
    <property type="evidence" value="ECO:0007669"/>
    <property type="project" value="TreeGrafter"/>
</dbReference>
<keyword evidence="8" id="KW-1185">Reference proteome</keyword>
<keyword evidence="5 6" id="KW-0472">Membrane</keyword>
<dbReference type="EMBL" id="ML002216">
    <property type="protein sequence ID" value="RKP40272.1"/>
    <property type="molecule type" value="Genomic_DNA"/>
</dbReference>
<sequence length="554" mass="60170">LDQPLEPLSAWGLFKLNIALAGLQFTWSVELGYGSPYLLALGISKPLLSLVWLAGPLSGFIIQPLIGALSDRNTSPMGRRRPYVITGSVLVVLSIIIIAYAQEISRLIGISVLGWDMTDSGITNTAILLAVVGFYVLDFSINAVQACLRALVLDIAPLAQQDAANAYSGRMLMFGSSLGYFMGFINLVELFPFLGKSQMQVLCIIGIMVFSGAVSVTCLTTHEKPLFADDKGRPRGHHAPPSLRQITTNIIRAFWRLPLPLQQVCNVQFFAWMGWFPVLFYSTTWVVEVITRSYPGGSVPADDPEFFDRATRAGSFALFLWSVASFLASIVLPWFVSDNPSAAPARVSMRRLYTFSHIFFAVVIFSTYFVQDVTGATVVVVLTSIPWAITLWVPFALVGEFVAKLNSVQSDGATSSPASAHWCEPRPNPLGVPELTTNSDTNNGAFPLDAGIVLGIHNMYVVLPQFVMSLVSSVVFSLLRDAAPSTHSESADHTTSSAYTTPLYATTGNYFAPATTSDFAQPETSHNDAVGWLLRIGGCCALVAAFLSLYIKDM</sequence>
<evidence type="ECO:0000313" key="7">
    <source>
        <dbReference type="EMBL" id="RKP40272.1"/>
    </source>
</evidence>
<dbReference type="PANTHER" id="PTHR19432:SF35">
    <property type="entry name" value="SOLUTE CARRIER FAMILY 45 MEMBER 3 ISOFORM X1"/>
    <property type="match status" value="1"/>
</dbReference>
<comment type="subcellular location">
    <subcellularLocation>
        <location evidence="1">Membrane</location>
        <topology evidence="1">Multi-pass membrane protein</topology>
    </subcellularLocation>
</comment>
<evidence type="ECO:0000256" key="5">
    <source>
        <dbReference type="ARBA" id="ARBA00023136"/>
    </source>
</evidence>
<keyword evidence="2" id="KW-0813">Transport</keyword>
<feature type="non-terminal residue" evidence="7">
    <location>
        <position position="554"/>
    </location>
</feature>
<feature type="non-terminal residue" evidence="7">
    <location>
        <position position="1"/>
    </location>
</feature>
<feature type="transmembrane region" description="Helical" evidence="6">
    <location>
        <begin position="376"/>
        <end position="398"/>
    </location>
</feature>
<accession>A0A4Q0A4E2</accession>
<dbReference type="InterPro" id="IPR036259">
    <property type="entry name" value="MFS_trans_sf"/>
</dbReference>
<dbReference type="GO" id="GO:0008506">
    <property type="term" value="F:sucrose:proton symporter activity"/>
    <property type="evidence" value="ECO:0007669"/>
    <property type="project" value="TreeGrafter"/>
</dbReference>
<feature type="transmembrane region" description="Helical" evidence="6">
    <location>
        <begin position="171"/>
        <end position="193"/>
    </location>
</feature>
<dbReference type="PANTHER" id="PTHR19432">
    <property type="entry name" value="SUGAR TRANSPORTER"/>
    <property type="match status" value="1"/>
</dbReference>
<keyword evidence="3 6" id="KW-0812">Transmembrane</keyword>
<evidence type="ECO:0000256" key="3">
    <source>
        <dbReference type="ARBA" id="ARBA00022692"/>
    </source>
</evidence>
<evidence type="ECO:0000313" key="8">
    <source>
        <dbReference type="Proteomes" id="UP000268162"/>
    </source>
</evidence>